<evidence type="ECO:0000313" key="2">
    <source>
        <dbReference type="EMBL" id="KUJ21069.1"/>
    </source>
</evidence>
<evidence type="ECO:0008006" key="4">
    <source>
        <dbReference type="Google" id="ProtNLM"/>
    </source>
</evidence>
<dbReference type="PANTHER" id="PTHR35567:SF1">
    <property type="entry name" value="CONSERVED FUNGAL PROTEIN (AFU_ORTHOLOGUE AFUA_1G14230)"/>
    <property type="match status" value="1"/>
</dbReference>
<dbReference type="Pfam" id="PF11937">
    <property type="entry name" value="DUF3455"/>
    <property type="match status" value="1"/>
</dbReference>
<proteinExistence type="predicted"/>
<evidence type="ECO:0000256" key="1">
    <source>
        <dbReference type="SAM" id="SignalP"/>
    </source>
</evidence>
<protein>
    <recommendedName>
        <fullName evidence="4">Malate dehydrogenase</fullName>
    </recommendedName>
</protein>
<reference evidence="2 3" key="1">
    <citation type="submission" date="2015-10" db="EMBL/GenBank/DDBJ databases">
        <title>Full genome of DAOMC 229536 Phialocephala scopiformis, a fungal endophyte of spruce producing the potent anti-insectan compound rugulosin.</title>
        <authorList>
            <consortium name="DOE Joint Genome Institute"/>
            <person name="Walker A.K."/>
            <person name="Frasz S.L."/>
            <person name="Seifert K.A."/>
            <person name="Miller J.D."/>
            <person name="Mondo S.J."/>
            <person name="Labutti K."/>
            <person name="Lipzen A."/>
            <person name="Dockter R."/>
            <person name="Kennedy M."/>
            <person name="Grigoriev I.V."/>
            <person name="Spatafora J.W."/>
        </authorList>
    </citation>
    <scope>NUCLEOTIDE SEQUENCE [LARGE SCALE GENOMIC DNA]</scope>
    <source>
        <strain evidence="2 3">CBS 120377</strain>
    </source>
</reference>
<feature type="chain" id="PRO_5008268435" description="Malate dehydrogenase" evidence="1">
    <location>
        <begin position="23"/>
        <end position="267"/>
    </location>
</feature>
<dbReference type="InParanoid" id="A0A194XLV7"/>
<keyword evidence="1" id="KW-0732">Signal</keyword>
<dbReference type="EMBL" id="KQ947408">
    <property type="protein sequence ID" value="KUJ21069.1"/>
    <property type="molecule type" value="Genomic_DNA"/>
</dbReference>
<name>A0A194XLV7_MOLSC</name>
<dbReference type="OrthoDB" id="1859733at2759"/>
<dbReference type="InterPro" id="IPR021851">
    <property type="entry name" value="DUF3455"/>
</dbReference>
<keyword evidence="3" id="KW-1185">Reference proteome</keyword>
<accession>A0A194XLV7</accession>
<gene>
    <name evidence="2" type="ORF">LY89DRAFT_770268</name>
</gene>
<organism evidence="2 3">
    <name type="scientific">Mollisia scopiformis</name>
    <name type="common">Conifer needle endophyte fungus</name>
    <name type="synonym">Phialocephala scopiformis</name>
    <dbReference type="NCBI Taxonomy" id="149040"/>
    <lineage>
        <taxon>Eukaryota</taxon>
        <taxon>Fungi</taxon>
        <taxon>Dikarya</taxon>
        <taxon>Ascomycota</taxon>
        <taxon>Pezizomycotina</taxon>
        <taxon>Leotiomycetes</taxon>
        <taxon>Helotiales</taxon>
        <taxon>Mollisiaceae</taxon>
        <taxon>Mollisia</taxon>
    </lineage>
</organism>
<sequence>MFCKTWVMSALCAVALSAPTLTYNPGAVERPVEMQILSEYFQMLGDKVQAGRSMSEAPVCNMNNAVLPVASPTPLPPPSAGLSLKHVAIGRGTQNYSCATGNQTAAPVALGALATLYNATCIASTYPDLLSILPNVALQFNLTSPDQASLSPSNLAISGHHFFSNTTTPDFNLNTTAMDLGFAPCSKNNTVAAPTGAPKGQGGVGNGAVAWLKLVTRDGATGGLEEIYRVNTAGGNQPATCAGMPTTFEVQYAAEYVFPPFHLKLLQ</sequence>
<dbReference type="GeneID" id="28831568"/>
<dbReference type="RefSeq" id="XP_018075424.1">
    <property type="nucleotide sequence ID" value="XM_018221842.1"/>
</dbReference>
<evidence type="ECO:0000313" key="3">
    <source>
        <dbReference type="Proteomes" id="UP000070700"/>
    </source>
</evidence>
<dbReference type="Proteomes" id="UP000070700">
    <property type="component" value="Unassembled WGS sequence"/>
</dbReference>
<feature type="signal peptide" evidence="1">
    <location>
        <begin position="1"/>
        <end position="22"/>
    </location>
</feature>
<dbReference type="KEGG" id="psco:LY89DRAFT_770268"/>
<dbReference type="AlphaFoldDB" id="A0A194XLV7"/>
<dbReference type="PANTHER" id="PTHR35567">
    <property type="entry name" value="MALATE DEHYDROGENASE (AFU_ORTHOLOGUE AFUA_2G13800)"/>
    <property type="match status" value="1"/>
</dbReference>